<evidence type="ECO:0000259" key="3">
    <source>
        <dbReference type="Pfam" id="PF22675"/>
    </source>
</evidence>
<reference evidence="4 5" key="1">
    <citation type="submission" date="2022-03" db="EMBL/GenBank/DDBJ databases">
        <authorList>
            <person name="Nunn A."/>
            <person name="Chopra R."/>
            <person name="Nunn A."/>
            <person name="Contreras Garrido A."/>
        </authorList>
    </citation>
    <scope>NUCLEOTIDE SEQUENCE [LARGE SCALE GENOMIC DNA]</scope>
</reference>
<evidence type="ECO:0000313" key="4">
    <source>
        <dbReference type="EMBL" id="CAH2044870.1"/>
    </source>
</evidence>
<name>A0AAU9RLI8_THLAR</name>
<dbReference type="SUPFAM" id="SSF54791">
    <property type="entry name" value="Eukaryotic type KH-domain (KH-domain type I)"/>
    <property type="match status" value="1"/>
</dbReference>
<gene>
    <name evidence="4" type="ORF">TAV2_LOCUS6647</name>
</gene>
<dbReference type="Pfam" id="PF22675">
    <property type="entry name" value="KH-I_KHDC4-BBP"/>
    <property type="match status" value="1"/>
</dbReference>
<accession>A0AAU9RLI8</accession>
<dbReference type="PANTHER" id="PTHR11208">
    <property type="entry name" value="RNA-BINDING PROTEIN RELATED"/>
    <property type="match status" value="1"/>
</dbReference>
<dbReference type="GO" id="GO:0005634">
    <property type="term" value="C:nucleus"/>
    <property type="evidence" value="ECO:0007669"/>
    <property type="project" value="TreeGrafter"/>
</dbReference>
<organism evidence="4 5">
    <name type="scientific">Thlaspi arvense</name>
    <name type="common">Field penny-cress</name>
    <dbReference type="NCBI Taxonomy" id="13288"/>
    <lineage>
        <taxon>Eukaryota</taxon>
        <taxon>Viridiplantae</taxon>
        <taxon>Streptophyta</taxon>
        <taxon>Embryophyta</taxon>
        <taxon>Tracheophyta</taxon>
        <taxon>Spermatophyta</taxon>
        <taxon>Magnoliopsida</taxon>
        <taxon>eudicotyledons</taxon>
        <taxon>Gunneridae</taxon>
        <taxon>Pentapetalae</taxon>
        <taxon>rosids</taxon>
        <taxon>malvids</taxon>
        <taxon>Brassicales</taxon>
        <taxon>Brassicaceae</taxon>
        <taxon>Thlaspideae</taxon>
        <taxon>Thlaspi</taxon>
    </lineage>
</organism>
<dbReference type="AlphaFoldDB" id="A0AAU9RLI8"/>
<dbReference type="InterPro" id="IPR045071">
    <property type="entry name" value="BBP-like"/>
</dbReference>
<feature type="domain" description="KHDC4/BBP-like KH-domain type I" evidence="3">
    <location>
        <begin position="123"/>
        <end position="203"/>
    </location>
</feature>
<keyword evidence="5" id="KW-1185">Reference proteome</keyword>
<feature type="region of interest" description="Disordered" evidence="2">
    <location>
        <begin position="208"/>
        <end position="283"/>
    </location>
</feature>
<dbReference type="Gene3D" id="3.30.1370.10">
    <property type="entry name" value="K Homology domain, type 1"/>
    <property type="match status" value="1"/>
</dbReference>
<dbReference type="PANTHER" id="PTHR11208:SF98">
    <property type="entry name" value="RNA-BINDING KH DOMAIN-CONTAINING PROTEIN"/>
    <property type="match status" value="1"/>
</dbReference>
<dbReference type="GO" id="GO:0003729">
    <property type="term" value="F:mRNA binding"/>
    <property type="evidence" value="ECO:0007669"/>
    <property type="project" value="TreeGrafter"/>
</dbReference>
<dbReference type="GO" id="GO:0048024">
    <property type="term" value="P:regulation of mRNA splicing, via spliceosome"/>
    <property type="evidence" value="ECO:0007669"/>
    <property type="project" value="TreeGrafter"/>
</dbReference>
<dbReference type="EMBL" id="OU466858">
    <property type="protein sequence ID" value="CAH2044870.1"/>
    <property type="molecule type" value="Genomic_DNA"/>
</dbReference>
<feature type="compositionally biased region" description="Polar residues" evidence="2">
    <location>
        <begin position="463"/>
        <end position="473"/>
    </location>
</feature>
<dbReference type="InterPro" id="IPR055256">
    <property type="entry name" value="KH_1_KHDC4/BBP-like"/>
</dbReference>
<dbReference type="Proteomes" id="UP000836841">
    <property type="component" value="Chromosome 2"/>
</dbReference>
<proteinExistence type="predicted"/>
<feature type="region of interest" description="Disordered" evidence="2">
    <location>
        <begin position="463"/>
        <end position="569"/>
    </location>
</feature>
<feature type="compositionally biased region" description="Polar residues" evidence="2">
    <location>
        <begin position="483"/>
        <end position="498"/>
    </location>
</feature>
<sequence>MTSTSGAKISMFGAKSGFVIPKNKLSGSLIPIFQRGKTLGGSDADNELLVKLGKRKSKWGPDLTQDTAAKKGRALAYQIAEHLELEKREVIGEILELNPRYKAPPDYKPLLKEARLPINVKEHSDFSFLSLIFGSQGDTQKRLEKETGAKVQIFGTKTGGEKVELSPSDENEIQTSWQELYFQISSDTYEKVDAAIAVIELLISSVSENSGAGTAPPSPKSEDITAIPGDSNTTATDPSSEQPTNCSVQPPQSQFQEHGSSFPLASNQVPFYPPLNPSAPSLGNRIQEQGLLTNSMNPNPPFPQQPLPIPHNTSLRPDFQLPRHPDLFSFNLSNTPRPYSVAASQGPFAQPGLSTASPYSGSQVQPIGPRSTMRPSTLLTFPPVPSSVFRPTPLPDIVSSNIAQSIRPLAPNFTPHPVAHQPVSAHIPGRLAGPVPTFTFINPPTNSGHRPSHGDFGFLKQQQISPRPNSQSGHLPPLAFQAPSVTPASQHFGQSFARSQHFGRQMDQPMSHPPALYHGNERSSNLPSFGRPLPQMMPRSFPGSQFPQHSAHFPPRPVFHHDNLNPSGQPQIRHRFNGGVHQVYDPFSPSDA</sequence>
<evidence type="ECO:0000313" key="5">
    <source>
        <dbReference type="Proteomes" id="UP000836841"/>
    </source>
</evidence>
<evidence type="ECO:0000256" key="2">
    <source>
        <dbReference type="SAM" id="MobiDB-lite"/>
    </source>
</evidence>
<dbReference type="FunFam" id="3.30.1370.10:FF:000097">
    <property type="entry name" value="Splicing factor-like protein 1 isoform A"/>
    <property type="match status" value="1"/>
</dbReference>
<keyword evidence="1" id="KW-0694">RNA-binding</keyword>
<evidence type="ECO:0000256" key="1">
    <source>
        <dbReference type="ARBA" id="ARBA00022884"/>
    </source>
</evidence>
<feature type="compositionally biased region" description="Polar residues" evidence="2">
    <location>
        <begin position="230"/>
        <end position="269"/>
    </location>
</feature>
<dbReference type="InterPro" id="IPR036612">
    <property type="entry name" value="KH_dom_type_1_sf"/>
</dbReference>
<protein>
    <recommendedName>
        <fullName evidence="3">KHDC4/BBP-like KH-domain type I domain-containing protein</fullName>
    </recommendedName>
</protein>